<evidence type="ECO:0000256" key="2">
    <source>
        <dbReference type="SAM" id="SignalP"/>
    </source>
</evidence>
<name>A0AA86VCL4_9FABA</name>
<sequence length="154" mass="17549">MKSSLSSTTRRRFITLFLILFLFLFSSASCNVPSSSSSSGNTLNHHPLLRYCDSFTKRNPRSLCTELQKIHQRFIQTVPPSQEIDPRFGAEKRLKRRAESENKHGNGPLWGSFEENMVGGVGQEDPMSFINMEPPKDKDVSIYGFWFVSEVKLS</sequence>
<evidence type="ECO:0000256" key="1">
    <source>
        <dbReference type="SAM" id="MobiDB-lite"/>
    </source>
</evidence>
<evidence type="ECO:0000313" key="4">
    <source>
        <dbReference type="Proteomes" id="UP001189624"/>
    </source>
</evidence>
<dbReference type="Gramene" id="rna-AYBTSS11_LOCUS5538">
    <property type="protein sequence ID" value="CAJ1931943.1"/>
    <property type="gene ID" value="gene-AYBTSS11_LOCUS5538"/>
</dbReference>
<reference evidence="3" key="1">
    <citation type="submission" date="2023-10" db="EMBL/GenBank/DDBJ databases">
        <authorList>
            <person name="Domelevo Entfellner J.-B."/>
        </authorList>
    </citation>
    <scope>NUCLEOTIDE SEQUENCE</scope>
</reference>
<dbReference type="PROSITE" id="PS51257">
    <property type="entry name" value="PROKAR_LIPOPROTEIN"/>
    <property type="match status" value="1"/>
</dbReference>
<organism evidence="3 4">
    <name type="scientific">Sphenostylis stenocarpa</name>
    <dbReference type="NCBI Taxonomy" id="92480"/>
    <lineage>
        <taxon>Eukaryota</taxon>
        <taxon>Viridiplantae</taxon>
        <taxon>Streptophyta</taxon>
        <taxon>Embryophyta</taxon>
        <taxon>Tracheophyta</taxon>
        <taxon>Spermatophyta</taxon>
        <taxon>Magnoliopsida</taxon>
        <taxon>eudicotyledons</taxon>
        <taxon>Gunneridae</taxon>
        <taxon>Pentapetalae</taxon>
        <taxon>rosids</taxon>
        <taxon>fabids</taxon>
        <taxon>Fabales</taxon>
        <taxon>Fabaceae</taxon>
        <taxon>Papilionoideae</taxon>
        <taxon>50 kb inversion clade</taxon>
        <taxon>NPAAA clade</taxon>
        <taxon>indigoferoid/millettioid clade</taxon>
        <taxon>Phaseoleae</taxon>
        <taxon>Sphenostylis</taxon>
    </lineage>
</organism>
<gene>
    <name evidence="3" type="ORF">AYBTSS11_LOCUS5538</name>
</gene>
<feature type="chain" id="PRO_5041663576" evidence="2">
    <location>
        <begin position="31"/>
        <end position="154"/>
    </location>
</feature>
<dbReference type="EMBL" id="OY731399">
    <property type="protein sequence ID" value="CAJ1931943.1"/>
    <property type="molecule type" value="Genomic_DNA"/>
</dbReference>
<accession>A0AA86VCL4</accession>
<feature type="region of interest" description="Disordered" evidence="1">
    <location>
        <begin position="82"/>
        <end position="109"/>
    </location>
</feature>
<evidence type="ECO:0000313" key="3">
    <source>
        <dbReference type="EMBL" id="CAJ1931943.1"/>
    </source>
</evidence>
<dbReference type="Proteomes" id="UP001189624">
    <property type="component" value="Chromosome 2"/>
</dbReference>
<keyword evidence="2" id="KW-0732">Signal</keyword>
<keyword evidence="4" id="KW-1185">Reference proteome</keyword>
<protein>
    <submittedName>
        <fullName evidence="3">Uncharacterized protein</fullName>
    </submittedName>
</protein>
<feature type="signal peptide" evidence="2">
    <location>
        <begin position="1"/>
        <end position="30"/>
    </location>
</feature>
<dbReference type="AlphaFoldDB" id="A0AA86VCL4"/>
<proteinExistence type="predicted"/>
<feature type="compositionally biased region" description="Basic and acidic residues" evidence="1">
    <location>
        <begin position="84"/>
        <end position="104"/>
    </location>
</feature>